<sequence length="21" mass="2384">MVVGIKDAIGVTDLLIYFLFR</sequence>
<protein>
    <submittedName>
        <fullName evidence="1">Uncharacterized protein</fullName>
    </submittedName>
</protein>
<accession>A0A0E9URE6</accession>
<proteinExistence type="predicted"/>
<evidence type="ECO:0000313" key="1">
    <source>
        <dbReference type="EMBL" id="JAH67760.1"/>
    </source>
</evidence>
<name>A0A0E9URE6_ANGAN</name>
<dbReference type="AlphaFoldDB" id="A0A0E9URE6"/>
<reference evidence="1" key="2">
    <citation type="journal article" date="2015" name="Fish Shellfish Immunol.">
        <title>Early steps in the European eel (Anguilla anguilla)-Vibrio vulnificus interaction in the gills: Role of the RtxA13 toxin.</title>
        <authorList>
            <person name="Callol A."/>
            <person name="Pajuelo D."/>
            <person name="Ebbesson L."/>
            <person name="Teles M."/>
            <person name="MacKenzie S."/>
            <person name="Amaro C."/>
        </authorList>
    </citation>
    <scope>NUCLEOTIDE SEQUENCE</scope>
</reference>
<organism evidence="1">
    <name type="scientific">Anguilla anguilla</name>
    <name type="common">European freshwater eel</name>
    <name type="synonym">Muraena anguilla</name>
    <dbReference type="NCBI Taxonomy" id="7936"/>
    <lineage>
        <taxon>Eukaryota</taxon>
        <taxon>Metazoa</taxon>
        <taxon>Chordata</taxon>
        <taxon>Craniata</taxon>
        <taxon>Vertebrata</taxon>
        <taxon>Euteleostomi</taxon>
        <taxon>Actinopterygii</taxon>
        <taxon>Neopterygii</taxon>
        <taxon>Teleostei</taxon>
        <taxon>Anguilliformes</taxon>
        <taxon>Anguillidae</taxon>
        <taxon>Anguilla</taxon>
    </lineage>
</organism>
<dbReference type="EMBL" id="GBXM01040817">
    <property type="protein sequence ID" value="JAH67760.1"/>
    <property type="molecule type" value="Transcribed_RNA"/>
</dbReference>
<reference evidence="1" key="1">
    <citation type="submission" date="2014-11" db="EMBL/GenBank/DDBJ databases">
        <authorList>
            <person name="Amaro Gonzalez C."/>
        </authorList>
    </citation>
    <scope>NUCLEOTIDE SEQUENCE</scope>
</reference>